<organism evidence="1 2">
    <name type="scientific">Racocetra persica</name>
    <dbReference type="NCBI Taxonomy" id="160502"/>
    <lineage>
        <taxon>Eukaryota</taxon>
        <taxon>Fungi</taxon>
        <taxon>Fungi incertae sedis</taxon>
        <taxon>Mucoromycota</taxon>
        <taxon>Glomeromycotina</taxon>
        <taxon>Glomeromycetes</taxon>
        <taxon>Diversisporales</taxon>
        <taxon>Gigasporaceae</taxon>
        <taxon>Racocetra</taxon>
    </lineage>
</organism>
<accession>A0ACA9RPK6</accession>
<gene>
    <name evidence="1" type="ORF">RPERSI_LOCUS21728</name>
</gene>
<dbReference type="Proteomes" id="UP000789920">
    <property type="component" value="Unassembled WGS sequence"/>
</dbReference>
<reference evidence="1" key="1">
    <citation type="submission" date="2021-06" db="EMBL/GenBank/DDBJ databases">
        <authorList>
            <person name="Kallberg Y."/>
            <person name="Tangrot J."/>
            <person name="Rosling A."/>
        </authorList>
    </citation>
    <scope>NUCLEOTIDE SEQUENCE</scope>
    <source>
        <strain evidence="1">MA461A</strain>
    </source>
</reference>
<dbReference type="EMBL" id="CAJVQC010064335">
    <property type="protein sequence ID" value="CAG8804472.1"/>
    <property type="molecule type" value="Genomic_DNA"/>
</dbReference>
<comment type="caution">
    <text evidence="1">The sequence shown here is derived from an EMBL/GenBank/DDBJ whole genome shotgun (WGS) entry which is preliminary data.</text>
</comment>
<evidence type="ECO:0000313" key="1">
    <source>
        <dbReference type="EMBL" id="CAG8804472.1"/>
    </source>
</evidence>
<protein>
    <submittedName>
        <fullName evidence="1">28274_t:CDS:1</fullName>
    </submittedName>
</protein>
<evidence type="ECO:0000313" key="2">
    <source>
        <dbReference type="Proteomes" id="UP000789920"/>
    </source>
</evidence>
<sequence>MCLKDDGLVSSYYVSAPEMLNDYLYKSSRVELKLMTNMDKYLIVENGICEGMTIACHRYIKANNLQYPNYEFSKLNKVSPEEVPDIQSIAPDTEIGYIFEVNLEALVYLHDYFADYPLVPEKQIIPEN</sequence>
<proteinExistence type="predicted"/>
<keyword evidence="2" id="KW-1185">Reference proteome</keyword>
<name>A0ACA9RPK6_9GLOM</name>